<dbReference type="InterPro" id="IPR001781">
    <property type="entry name" value="Znf_LIM"/>
</dbReference>
<evidence type="ECO:0000256" key="2">
    <source>
        <dbReference type="ARBA" id="ARBA00022737"/>
    </source>
</evidence>
<name>A0ABQ0CNG0_9HYPO</name>
<evidence type="ECO:0000256" key="3">
    <source>
        <dbReference type="ARBA" id="ARBA00022833"/>
    </source>
</evidence>
<feature type="compositionally biased region" description="Basic and acidic residues" evidence="6">
    <location>
        <begin position="102"/>
        <end position="123"/>
    </location>
</feature>
<keyword evidence="2" id="KW-0677">Repeat</keyword>
<comment type="caution">
    <text evidence="8">The sequence shown here is derived from an EMBL/GenBank/DDBJ whole genome shotgun (WGS) entry which is preliminary data.</text>
</comment>
<keyword evidence="4 5" id="KW-0440">LIM domain</keyword>
<evidence type="ECO:0000313" key="8">
    <source>
        <dbReference type="EMBL" id="GAB0134986.1"/>
    </source>
</evidence>
<evidence type="ECO:0000259" key="7">
    <source>
        <dbReference type="PROSITE" id="PS50023"/>
    </source>
</evidence>
<feature type="compositionally biased region" description="Basic and acidic residues" evidence="6">
    <location>
        <begin position="449"/>
        <end position="458"/>
    </location>
</feature>
<dbReference type="SMART" id="SM00132">
    <property type="entry name" value="LIM"/>
    <property type="match status" value="2"/>
</dbReference>
<feature type="region of interest" description="Disordered" evidence="6">
    <location>
        <begin position="33"/>
        <end position="464"/>
    </location>
</feature>
<accession>A0ABQ0CNG0</accession>
<dbReference type="CDD" id="cd08368">
    <property type="entry name" value="LIM"/>
    <property type="match status" value="1"/>
</dbReference>
<dbReference type="Proteomes" id="UP001562357">
    <property type="component" value="Unassembled WGS sequence"/>
</dbReference>
<feature type="compositionally biased region" description="Basic and acidic residues" evidence="6">
    <location>
        <begin position="272"/>
        <end position="284"/>
    </location>
</feature>
<sequence length="667" mass="72863">MELPRESMFLPTIKCSICGNQVEISMMGDHLCSDPSAELSPPPEAGEAFESQFSKPPYSKYSRTPPPPIDTGAAAGTSYMHRGQMTPVSQPSQSPHASPGYPERERERSSRDTEDRYRSRNDSENIWEAPKSAVLPKSPGGYGGFNDITRDIPKNHHAEENSVDSKNSTSPGPFDSARRPSTARNAYPQRKESLDRWTPPSNEPIPPRRPKKDGYEGFGAPNSINPSSQASLNRSETYPKPYSSTESSQTHRTTSAAGPRPDRSHITIGLGNERKRSMGPDTSRKPPPRTSLLPEKKYRNTGGSVNLAVEFGVGNPYHSSTSSASSGYSNFSIGSHETAQTSPTRSQTHRSDLYQTMEDTKSTSGRTRPSDLRIDAAAASSHQFVSPTIESPYGVSPKDTRFDRPSIDSQRAPHGRGGYSSSPPQDGSHVSGDRRYDPSTAYRNLPSPRRQDTWERQGSRGHLPLPSRGDCKACGVAITGKSITSADGRLTGKYHKACFVCTTCSESFSSSVFYVLGDKPYCEQHYHKLNGSLCGSCGRGIEGRFAEDEAKVKYHVSCFRCLDCGLSLADGYFEVGGYAYCERDAWKRVQAQSYAEQETHQPGPPRAAVGARIPNGLPTRPSPHSGRSGRPHPPPPNGVPKGGRPAAGPEQRLRMNKRMTRLGRLNA</sequence>
<feature type="region of interest" description="Disordered" evidence="6">
    <location>
        <begin position="594"/>
        <end position="667"/>
    </location>
</feature>
<keyword evidence="9" id="KW-1185">Reference proteome</keyword>
<feature type="compositionally biased region" description="Polar residues" evidence="6">
    <location>
        <begin position="380"/>
        <end position="389"/>
    </location>
</feature>
<feature type="compositionally biased region" description="Polar residues" evidence="6">
    <location>
        <begin position="86"/>
        <end position="96"/>
    </location>
</feature>
<proteinExistence type="predicted"/>
<dbReference type="PANTHER" id="PTHR24207:SF2">
    <property type="entry name" value="ZYX102 PROTEIN"/>
    <property type="match status" value="1"/>
</dbReference>
<dbReference type="Pfam" id="PF00412">
    <property type="entry name" value="LIM"/>
    <property type="match status" value="2"/>
</dbReference>
<feature type="compositionally biased region" description="Polar residues" evidence="6">
    <location>
        <begin position="337"/>
        <end position="346"/>
    </location>
</feature>
<evidence type="ECO:0000256" key="6">
    <source>
        <dbReference type="SAM" id="MobiDB-lite"/>
    </source>
</evidence>
<feature type="compositionally biased region" description="Low complexity" evidence="6">
    <location>
        <begin position="618"/>
        <end position="628"/>
    </location>
</feature>
<dbReference type="SUPFAM" id="SSF57716">
    <property type="entry name" value="Glucocorticoid receptor-like (DNA-binding domain)"/>
    <property type="match status" value="1"/>
</dbReference>
<dbReference type="Gene3D" id="2.10.110.10">
    <property type="entry name" value="Cysteine Rich Protein"/>
    <property type="match status" value="2"/>
</dbReference>
<evidence type="ECO:0000256" key="1">
    <source>
        <dbReference type="ARBA" id="ARBA00022723"/>
    </source>
</evidence>
<dbReference type="EMBL" id="BAAFGZ010000104">
    <property type="protein sequence ID" value="GAB0134986.1"/>
    <property type="molecule type" value="Genomic_DNA"/>
</dbReference>
<feature type="domain" description="LIM zinc-binding" evidence="7">
    <location>
        <begin position="469"/>
        <end position="532"/>
    </location>
</feature>
<keyword evidence="1 5" id="KW-0479">Metal-binding</keyword>
<dbReference type="PROSITE" id="PS50023">
    <property type="entry name" value="LIM_DOMAIN_2"/>
    <property type="match status" value="2"/>
</dbReference>
<dbReference type="PANTHER" id="PTHR24207">
    <property type="entry name" value="ZYX102 PROTEIN"/>
    <property type="match status" value="1"/>
</dbReference>
<evidence type="ECO:0000313" key="9">
    <source>
        <dbReference type="Proteomes" id="UP001562357"/>
    </source>
</evidence>
<reference evidence="9" key="1">
    <citation type="submission" date="2024-06" db="EMBL/GenBank/DDBJ databases">
        <title>Draft Genome Sequences of Epichloe bromicola Strains Isolated from Elymus ciliaris.</title>
        <authorList>
            <consortium name="Epichloe bromicola genome sequencing consortium"/>
            <person name="Miura A."/>
            <person name="Imano S."/>
            <person name="Ashida A."/>
            <person name="Sato I."/>
            <person name="Chiba S."/>
            <person name="Tanaka A."/>
            <person name="Camagna M."/>
            <person name="Takemoto D."/>
        </authorList>
    </citation>
    <scope>NUCLEOTIDE SEQUENCE [LARGE SCALE GENOMIC DNA]</scope>
    <source>
        <strain evidence="9">DP</strain>
    </source>
</reference>
<protein>
    <recommendedName>
        <fullName evidence="7">LIM zinc-binding domain-containing protein</fullName>
    </recommendedName>
</protein>
<gene>
    <name evidence="8" type="primary">g3338</name>
    <name evidence="8" type="ORF">EsDP_00003338</name>
</gene>
<evidence type="ECO:0000256" key="5">
    <source>
        <dbReference type="PROSITE-ProRule" id="PRU00125"/>
    </source>
</evidence>
<organism evidence="8 9">
    <name type="scientific">Epichloe bromicola</name>
    <dbReference type="NCBI Taxonomy" id="79588"/>
    <lineage>
        <taxon>Eukaryota</taxon>
        <taxon>Fungi</taxon>
        <taxon>Dikarya</taxon>
        <taxon>Ascomycota</taxon>
        <taxon>Pezizomycotina</taxon>
        <taxon>Sordariomycetes</taxon>
        <taxon>Hypocreomycetidae</taxon>
        <taxon>Hypocreales</taxon>
        <taxon>Clavicipitaceae</taxon>
        <taxon>Epichloe</taxon>
    </lineage>
</organism>
<feature type="compositionally biased region" description="Low complexity" evidence="6">
    <location>
        <begin position="319"/>
        <end position="335"/>
    </location>
</feature>
<feature type="domain" description="LIM zinc-binding" evidence="7">
    <location>
        <begin position="533"/>
        <end position="591"/>
    </location>
</feature>
<keyword evidence="3 5" id="KW-0862">Zinc</keyword>
<feature type="compositionally biased region" description="Polar residues" evidence="6">
    <location>
        <begin position="222"/>
        <end position="256"/>
    </location>
</feature>
<evidence type="ECO:0000256" key="4">
    <source>
        <dbReference type="ARBA" id="ARBA00023038"/>
    </source>
</evidence>
<feature type="compositionally biased region" description="Basic and acidic residues" evidence="6">
    <location>
        <begin position="148"/>
        <end position="160"/>
    </location>
</feature>
<dbReference type="PROSITE" id="PS00478">
    <property type="entry name" value="LIM_DOMAIN_1"/>
    <property type="match status" value="1"/>
</dbReference>
<dbReference type="CDD" id="cd09397">
    <property type="entry name" value="LIM1_UF1"/>
    <property type="match status" value="1"/>
</dbReference>